<evidence type="ECO:0000259" key="14">
    <source>
        <dbReference type="PROSITE" id="PS51762"/>
    </source>
</evidence>
<feature type="active site" description="Proton donor" evidence="11">
    <location>
        <position position="101"/>
    </location>
</feature>
<evidence type="ECO:0000256" key="2">
    <source>
        <dbReference type="ARBA" id="ARBA00022523"/>
    </source>
</evidence>
<evidence type="ECO:0000256" key="13">
    <source>
        <dbReference type="RuleBase" id="RU361120"/>
    </source>
</evidence>
<comment type="PTM">
    <text evidence="13">Contains at least one intrachain disulfide bond essential for its enzymatic activity.</text>
</comment>
<keyword evidence="2 13" id="KW-0052">Apoplast</keyword>
<dbReference type="Pfam" id="PF00722">
    <property type="entry name" value="Glyco_hydro_16"/>
    <property type="match status" value="1"/>
</dbReference>
<dbReference type="InterPro" id="IPR016455">
    <property type="entry name" value="XTH"/>
</dbReference>
<dbReference type="GO" id="GO:0071555">
    <property type="term" value="P:cell wall organization"/>
    <property type="evidence" value="ECO:0007669"/>
    <property type="project" value="UniProtKB-KW"/>
</dbReference>
<evidence type="ECO:0000256" key="10">
    <source>
        <dbReference type="ARBA" id="ARBA00023316"/>
    </source>
</evidence>
<evidence type="ECO:0000256" key="7">
    <source>
        <dbReference type="ARBA" id="ARBA00023157"/>
    </source>
</evidence>
<evidence type="ECO:0000256" key="12">
    <source>
        <dbReference type="PIRSR" id="PIRSR005604-2"/>
    </source>
</evidence>
<dbReference type="GO" id="GO:0010411">
    <property type="term" value="P:xyloglucan metabolic process"/>
    <property type="evidence" value="ECO:0007669"/>
    <property type="project" value="InterPro"/>
</dbReference>
<protein>
    <recommendedName>
        <fullName evidence="13">Xyloglucan endotransglucosylase/hydrolase</fullName>
        <ecNumber evidence="13">2.4.1.207</ecNumber>
    </recommendedName>
</protein>
<evidence type="ECO:0000256" key="5">
    <source>
        <dbReference type="ARBA" id="ARBA00022729"/>
    </source>
</evidence>
<keyword evidence="8" id="KW-0325">Glycoprotein</keyword>
<evidence type="ECO:0000313" key="15">
    <source>
        <dbReference type="EMBL" id="KAK4757623.1"/>
    </source>
</evidence>
<feature type="active site" description="Nucleophile" evidence="11">
    <location>
        <position position="97"/>
    </location>
</feature>
<organism evidence="15 16">
    <name type="scientific">Trapa incisa</name>
    <dbReference type="NCBI Taxonomy" id="236973"/>
    <lineage>
        <taxon>Eukaryota</taxon>
        <taxon>Viridiplantae</taxon>
        <taxon>Streptophyta</taxon>
        <taxon>Embryophyta</taxon>
        <taxon>Tracheophyta</taxon>
        <taxon>Spermatophyta</taxon>
        <taxon>Magnoliopsida</taxon>
        <taxon>eudicotyledons</taxon>
        <taxon>Gunneridae</taxon>
        <taxon>Pentapetalae</taxon>
        <taxon>rosids</taxon>
        <taxon>malvids</taxon>
        <taxon>Myrtales</taxon>
        <taxon>Lythraceae</taxon>
        <taxon>Trapa</taxon>
    </lineage>
</organism>
<evidence type="ECO:0000256" key="11">
    <source>
        <dbReference type="PIRSR" id="PIRSR005604-1"/>
    </source>
</evidence>
<dbReference type="PROSITE" id="PS01034">
    <property type="entry name" value="GH16_1"/>
    <property type="match status" value="1"/>
</dbReference>
<keyword evidence="4 13" id="KW-0808">Transferase</keyword>
<dbReference type="PIRSF" id="PIRSF005604">
    <property type="entry name" value="XET"/>
    <property type="match status" value="1"/>
</dbReference>
<sequence>MVVPVMVVAVLVTSMVLVEAGNFTKEVDITWGDGRAKILNGGHLLTLTLDQASGSGFQSKSEYMYGKFDMQIKLVPGNSAGTVVAYYLRSQGSAWDEIDLEFLGNLSSDPYVLHTNVFTEGQGNREQQFYLWFDPTANFHTYSVLWNPSHLVLYVDGVPIREFKNLEGAGVPYPKSQPMRVYASIWNADNWATRGGLVKTDWSLAPFTASFSGFNANKACIWMDGASSCGGSVGTTVAASSLWPWMAQKGLDGAAQTRMEAVQRKYMIYSYCQDSKRFPQGLPRECSLTSKTRP</sequence>
<dbReference type="FunFam" id="2.60.120.200:FF:000025">
    <property type="entry name" value="Xyloglucan endotransglucosylase/hydrolase"/>
    <property type="match status" value="1"/>
</dbReference>
<dbReference type="PROSITE" id="PS51762">
    <property type="entry name" value="GH16_2"/>
    <property type="match status" value="1"/>
</dbReference>
<gene>
    <name evidence="15" type="ORF">SAY87_018924</name>
</gene>
<keyword evidence="6 13" id="KW-0378">Hydrolase</keyword>
<evidence type="ECO:0000256" key="3">
    <source>
        <dbReference type="ARBA" id="ARBA00022525"/>
    </source>
</evidence>
<keyword evidence="10 13" id="KW-0961">Cell wall biogenesis/degradation</keyword>
<evidence type="ECO:0000313" key="16">
    <source>
        <dbReference type="Proteomes" id="UP001345219"/>
    </source>
</evidence>
<keyword evidence="7" id="KW-1015">Disulfide bond</keyword>
<comment type="similarity">
    <text evidence="13">Belongs to the glycosyl hydrolase 16 family.</text>
</comment>
<proteinExistence type="inferred from homology"/>
<dbReference type="Pfam" id="PF06955">
    <property type="entry name" value="XET_C"/>
    <property type="match status" value="1"/>
</dbReference>
<keyword evidence="5 13" id="KW-0732">Signal</keyword>
<keyword evidence="9 13" id="KW-0326">Glycosidase</keyword>
<dbReference type="GO" id="GO:0042546">
    <property type="term" value="P:cell wall biogenesis"/>
    <property type="evidence" value="ECO:0007669"/>
    <property type="project" value="InterPro"/>
</dbReference>
<evidence type="ECO:0000256" key="8">
    <source>
        <dbReference type="ARBA" id="ARBA00023180"/>
    </source>
</evidence>
<feature type="domain" description="GH16" evidence="14">
    <location>
        <begin position="1"/>
        <end position="211"/>
    </location>
</feature>
<comment type="subcellular location">
    <subcellularLocation>
        <location evidence="13">Secreted</location>
        <location evidence="13">Cell wall</location>
    </subcellularLocation>
    <subcellularLocation>
        <location evidence="13">Secreted</location>
        <location evidence="13">Extracellular space</location>
        <location evidence="13">Apoplast</location>
    </subcellularLocation>
</comment>
<dbReference type="AlphaFoldDB" id="A0AAN7Q1J0"/>
<feature type="glycosylation site" description="N-linked (GlcNAc...) asparagine" evidence="12">
    <location>
        <position position="105"/>
    </location>
</feature>
<dbReference type="InterPro" id="IPR008263">
    <property type="entry name" value="GH16_AS"/>
</dbReference>
<reference evidence="15 16" key="1">
    <citation type="journal article" date="2023" name="Hortic Res">
        <title>Pangenome of water caltrop reveals structural variations and asymmetric subgenome divergence after allopolyploidization.</title>
        <authorList>
            <person name="Zhang X."/>
            <person name="Chen Y."/>
            <person name="Wang L."/>
            <person name="Yuan Y."/>
            <person name="Fang M."/>
            <person name="Shi L."/>
            <person name="Lu R."/>
            <person name="Comes H.P."/>
            <person name="Ma Y."/>
            <person name="Chen Y."/>
            <person name="Huang G."/>
            <person name="Zhou Y."/>
            <person name="Zheng Z."/>
            <person name="Qiu Y."/>
        </authorList>
    </citation>
    <scope>NUCLEOTIDE SEQUENCE [LARGE SCALE GENOMIC DNA]</scope>
    <source>
        <tissue evidence="15">Roots</tissue>
    </source>
</reference>
<dbReference type="InterPro" id="IPR010713">
    <property type="entry name" value="XET_C"/>
</dbReference>
<dbReference type="InterPro" id="IPR000757">
    <property type="entry name" value="Beta-glucanase-like"/>
</dbReference>
<keyword evidence="3 13" id="KW-0964">Secreted</keyword>
<comment type="function">
    <text evidence="13">Catalyzes xyloglucan endohydrolysis (XEH) and/or endotransglycosylation (XET). Cleaves and religates xyloglucan polymers, an essential constituent of the primary cell wall, and thereby participates in cell wall construction of growing tissues.</text>
</comment>
<accession>A0AAN7Q1J0</accession>
<evidence type="ECO:0000256" key="4">
    <source>
        <dbReference type="ARBA" id="ARBA00022679"/>
    </source>
</evidence>
<keyword evidence="16" id="KW-1185">Reference proteome</keyword>
<evidence type="ECO:0000256" key="9">
    <source>
        <dbReference type="ARBA" id="ARBA00023295"/>
    </source>
</evidence>
<comment type="caution">
    <text evidence="15">The sequence shown here is derived from an EMBL/GenBank/DDBJ whole genome shotgun (WGS) entry which is preliminary data.</text>
</comment>
<dbReference type="GO" id="GO:0016762">
    <property type="term" value="F:xyloglucan:xyloglucosyl transferase activity"/>
    <property type="evidence" value="ECO:0007669"/>
    <property type="project" value="UniProtKB-EC"/>
</dbReference>
<keyword evidence="1 13" id="KW-0134">Cell wall</keyword>
<dbReference type="Proteomes" id="UP001345219">
    <property type="component" value="Chromosome 15"/>
</dbReference>
<feature type="chain" id="PRO_5042670478" description="Xyloglucan endotransglucosylase/hydrolase" evidence="13">
    <location>
        <begin position="21"/>
        <end position="294"/>
    </location>
</feature>
<dbReference type="GO" id="GO:0004553">
    <property type="term" value="F:hydrolase activity, hydrolyzing O-glycosyl compounds"/>
    <property type="evidence" value="ECO:0007669"/>
    <property type="project" value="InterPro"/>
</dbReference>
<dbReference type="GO" id="GO:0048046">
    <property type="term" value="C:apoplast"/>
    <property type="evidence" value="ECO:0007669"/>
    <property type="project" value="UniProtKB-SubCell"/>
</dbReference>
<dbReference type="InterPro" id="IPR013320">
    <property type="entry name" value="ConA-like_dom_sf"/>
</dbReference>
<name>A0AAN7Q1J0_9MYRT</name>
<dbReference type="PANTHER" id="PTHR31062">
    <property type="entry name" value="XYLOGLUCAN ENDOTRANSGLUCOSYLASE/HYDROLASE PROTEIN 8-RELATED"/>
    <property type="match status" value="1"/>
</dbReference>
<dbReference type="EC" id="2.4.1.207" evidence="13"/>
<dbReference type="CDD" id="cd02176">
    <property type="entry name" value="GH16_XET"/>
    <property type="match status" value="1"/>
</dbReference>
<dbReference type="EMBL" id="JAXIOK010000012">
    <property type="protein sequence ID" value="KAK4757623.1"/>
    <property type="molecule type" value="Genomic_DNA"/>
</dbReference>
<dbReference type="SUPFAM" id="SSF49899">
    <property type="entry name" value="Concanavalin A-like lectins/glucanases"/>
    <property type="match status" value="1"/>
</dbReference>
<dbReference type="Gene3D" id="2.60.120.200">
    <property type="match status" value="1"/>
</dbReference>
<dbReference type="InterPro" id="IPR008264">
    <property type="entry name" value="Beta_glucanase"/>
</dbReference>
<evidence type="ECO:0000256" key="1">
    <source>
        <dbReference type="ARBA" id="ARBA00022512"/>
    </source>
</evidence>
<evidence type="ECO:0000256" key="6">
    <source>
        <dbReference type="ARBA" id="ARBA00022801"/>
    </source>
</evidence>
<dbReference type="InterPro" id="IPR044791">
    <property type="entry name" value="Beta-glucanase/XTH"/>
</dbReference>
<feature type="signal peptide" evidence="13">
    <location>
        <begin position="1"/>
        <end position="20"/>
    </location>
</feature>
<dbReference type="PRINTS" id="PR00737">
    <property type="entry name" value="GLHYDRLASE16"/>
</dbReference>